<dbReference type="InterPro" id="IPR032710">
    <property type="entry name" value="NTF2-like_dom_sf"/>
</dbReference>
<evidence type="ECO:0000256" key="6">
    <source>
        <dbReference type="ARBA" id="ARBA00023136"/>
    </source>
</evidence>
<dbReference type="SUPFAM" id="SSF54427">
    <property type="entry name" value="NTF2-like"/>
    <property type="match status" value="1"/>
</dbReference>
<accession>A0A7S2XQK3</accession>
<dbReference type="Gene3D" id="3.10.450.240">
    <property type="match status" value="1"/>
</dbReference>
<dbReference type="GO" id="GO:0051087">
    <property type="term" value="F:protein-folding chaperone binding"/>
    <property type="evidence" value="ECO:0007669"/>
    <property type="project" value="TreeGrafter"/>
</dbReference>
<comment type="subcellular location">
    <subcellularLocation>
        <location evidence="1">Mitochondrion inner membrane</location>
    </subcellularLocation>
</comment>
<feature type="region of interest" description="Disordered" evidence="7">
    <location>
        <begin position="1"/>
        <end position="73"/>
    </location>
</feature>
<evidence type="ECO:0000256" key="4">
    <source>
        <dbReference type="ARBA" id="ARBA00022946"/>
    </source>
</evidence>
<keyword evidence="5" id="KW-0496">Mitochondrion</keyword>
<evidence type="ECO:0000313" key="9">
    <source>
        <dbReference type="EMBL" id="CAD9816341.1"/>
    </source>
</evidence>
<dbReference type="GO" id="GO:0030150">
    <property type="term" value="P:protein import into mitochondrial matrix"/>
    <property type="evidence" value="ECO:0007669"/>
    <property type="project" value="TreeGrafter"/>
</dbReference>
<evidence type="ECO:0000256" key="1">
    <source>
        <dbReference type="ARBA" id="ARBA00004273"/>
    </source>
</evidence>
<keyword evidence="3" id="KW-0999">Mitochondrion inner membrane</keyword>
<organism evidence="9">
    <name type="scientific">Attheya septentrionalis</name>
    <dbReference type="NCBI Taxonomy" id="420275"/>
    <lineage>
        <taxon>Eukaryota</taxon>
        <taxon>Sar</taxon>
        <taxon>Stramenopiles</taxon>
        <taxon>Ochrophyta</taxon>
        <taxon>Bacillariophyta</taxon>
        <taxon>Coscinodiscophyceae</taxon>
        <taxon>Chaetocerotophycidae</taxon>
        <taxon>Chaetocerotales</taxon>
        <taxon>Attheyaceae</taxon>
        <taxon>Attheya</taxon>
    </lineage>
</organism>
<dbReference type="PANTHER" id="PTHR10721">
    <property type="entry name" value="MITOCHONDRIAL IMPORT INNER MEMBRANE TRANSLOCASE SUBUNIT TIM44"/>
    <property type="match status" value="1"/>
</dbReference>
<dbReference type="PANTHER" id="PTHR10721:SF1">
    <property type="entry name" value="MITOCHONDRIAL IMPORT INNER MEMBRANE TRANSLOCASE SUBUNIT TIM44"/>
    <property type="match status" value="1"/>
</dbReference>
<gene>
    <name evidence="9" type="ORF">ASEP1449_LOCUS8173</name>
</gene>
<evidence type="ECO:0000256" key="7">
    <source>
        <dbReference type="SAM" id="MobiDB-lite"/>
    </source>
</evidence>
<dbReference type="AlphaFoldDB" id="A0A7S2XQK3"/>
<comment type="similarity">
    <text evidence="2">Belongs to the Tim44 family.</text>
</comment>
<reference evidence="9" key="1">
    <citation type="submission" date="2021-01" db="EMBL/GenBank/DDBJ databases">
        <authorList>
            <person name="Corre E."/>
            <person name="Pelletier E."/>
            <person name="Niang G."/>
            <person name="Scheremetjew M."/>
            <person name="Finn R."/>
            <person name="Kale V."/>
            <person name="Holt S."/>
            <person name="Cochrane G."/>
            <person name="Meng A."/>
            <person name="Brown T."/>
            <person name="Cohen L."/>
        </authorList>
    </citation>
    <scope>NUCLEOTIDE SEQUENCE</scope>
    <source>
        <strain evidence="9">CCMP2084</strain>
    </source>
</reference>
<dbReference type="Pfam" id="PF04280">
    <property type="entry name" value="Tim44"/>
    <property type="match status" value="1"/>
</dbReference>
<feature type="compositionally biased region" description="Basic residues" evidence="7">
    <location>
        <begin position="1"/>
        <end position="10"/>
    </location>
</feature>
<name>A0A7S2XQK3_9STRA</name>
<feature type="compositionally biased region" description="Basic and acidic residues" evidence="7">
    <location>
        <begin position="36"/>
        <end position="62"/>
    </location>
</feature>
<feature type="domain" description="Tim44-like" evidence="8">
    <location>
        <begin position="230"/>
        <end position="382"/>
    </location>
</feature>
<sequence>MWRVALRRRPVPSGAWRVSRGAQQAQAQAQWLSTESESKSESKSKEKKSSLRDTIHKMKAESGDTSTDSAGANNFGDNSTLQAALAQLDIFQQGISSTWKDLLESGRPKDINKKLRPEQPAHSDGGDMPEDDNEAADKYTGSTAIMILDENDREMTAWDRMQKRLSEAPVIQDILGRTHELYEKSGAKDAQKRMGEIKEDANEAWETSQNPWVYRLSSVYDTITAESEYAIAVRELRKLDPDFTLESWKTDVVEHTLPKIMDMFLQGRIKELKPWLGEAVYNRLAAEIRERKKEGVQIDTNVLGIMNSEILACEVDHVNKGSPIILLHYMCQQINCVRKKEDESIVEGSEDDIRANSYVLAFQREYDEEKMELNWKIIDFRFNGAIAYL</sequence>
<feature type="compositionally biased region" description="Basic and acidic residues" evidence="7">
    <location>
        <begin position="108"/>
        <end position="125"/>
    </location>
</feature>
<evidence type="ECO:0000259" key="8">
    <source>
        <dbReference type="SMART" id="SM00978"/>
    </source>
</evidence>
<keyword evidence="4" id="KW-0809">Transit peptide</keyword>
<dbReference type="GO" id="GO:0005743">
    <property type="term" value="C:mitochondrial inner membrane"/>
    <property type="evidence" value="ECO:0007669"/>
    <property type="project" value="UniProtKB-SubCell"/>
</dbReference>
<dbReference type="InterPro" id="IPR007379">
    <property type="entry name" value="Tim44-like_dom"/>
</dbReference>
<feature type="region of interest" description="Disordered" evidence="7">
    <location>
        <begin position="108"/>
        <end position="136"/>
    </location>
</feature>
<evidence type="ECO:0000256" key="5">
    <source>
        <dbReference type="ARBA" id="ARBA00023128"/>
    </source>
</evidence>
<keyword evidence="6" id="KW-0472">Membrane</keyword>
<evidence type="ECO:0000256" key="2">
    <source>
        <dbReference type="ARBA" id="ARBA00009597"/>
    </source>
</evidence>
<feature type="compositionally biased region" description="Polar residues" evidence="7">
    <location>
        <begin position="63"/>
        <end position="73"/>
    </location>
</feature>
<dbReference type="SMART" id="SM00978">
    <property type="entry name" value="Tim44"/>
    <property type="match status" value="1"/>
</dbReference>
<dbReference type="EMBL" id="HBHQ01012295">
    <property type="protein sequence ID" value="CAD9816341.1"/>
    <property type="molecule type" value="Transcribed_RNA"/>
</dbReference>
<dbReference type="InterPro" id="IPR039544">
    <property type="entry name" value="Tim44-like"/>
</dbReference>
<evidence type="ECO:0000256" key="3">
    <source>
        <dbReference type="ARBA" id="ARBA00022792"/>
    </source>
</evidence>
<proteinExistence type="inferred from homology"/>
<protein>
    <recommendedName>
        <fullName evidence="8">Tim44-like domain-containing protein</fullName>
    </recommendedName>
</protein>